<dbReference type="EMBL" id="OB797867">
    <property type="protein sequence ID" value="CAD7434601.1"/>
    <property type="molecule type" value="Genomic_DNA"/>
</dbReference>
<keyword evidence="1" id="KW-1133">Transmembrane helix</keyword>
<gene>
    <name evidence="2" type="ORF">TMSB3V08_LOCUS11251</name>
</gene>
<name>A0A7R9EIF7_9NEOP</name>
<evidence type="ECO:0000256" key="1">
    <source>
        <dbReference type="SAM" id="Phobius"/>
    </source>
</evidence>
<dbReference type="AlphaFoldDB" id="A0A7R9EIF7"/>
<reference evidence="2" key="1">
    <citation type="submission" date="2020-11" db="EMBL/GenBank/DDBJ databases">
        <authorList>
            <person name="Tran Van P."/>
        </authorList>
    </citation>
    <scope>NUCLEOTIDE SEQUENCE</scope>
</reference>
<feature type="transmembrane region" description="Helical" evidence="1">
    <location>
        <begin position="54"/>
        <end position="75"/>
    </location>
</feature>
<keyword evidence="1" id="KW-0472">Membrane</keyword>
<keyword evidence="1" id="KW-0812">Transmembrane</keyword>
<protein>
    <submittedName>
        <fullName evidence="2">Uncharacterized protein</fullName>
    </submittedName>
</protein>
<organism evidence="2">
    <name type="scientific">Timema monikensis</name>
    <dbReference type="NCBI Taxonomy" id="170555"/>
    <lineage>
        <taxon>Eukaryota</taxon>
        <taxon>Metazoa</taxon>
        <taxon>Ecdysozoa</taxon>
        <taxon>Arthropoda</taxon>
        <taxon>Hexapoda</taxon>
        <taxon>Insecta</taxon>
        <taxon>Pterygota</taxon>
        <taxon>Neoptera</taxon>
        <taxon>Polyneoptera</taxon>
        <taxon>Phasmatodea</taxon>
        <taxon>Timematodea</taxon>
        <taxon>Timematoidea</taxon>
        <taxon>Timematidae</taxon>
        <taxon>Timema</taxon>
    </lineage>
</organism>
<sequence>MALSSSPLSPRDRYPRIHTKHLWQQSSMLQIASKNVDGLSPGDWLDCTTFKSGLPRIVMIVAVVLPVLLALWLWLTPGRQFTLEDMEALTEFKDPFDCPPPKYTSLMMEKVSKAGNEKNGIICADPTMNQAKFHGLLTQANTTRKA</sequence>
<evidence type="ECO:0000313" key="2">
    <source>
        <dbReference type="EMBL" id="CAD7434601.1"/>
    </source>
</evidence>
<proteinExistence type="predicted"/>
<accession>A0A7R9EIF7</accession>